<evidence type="ECO:0000313" key="1">
    <source>
        <dbReference type="EMBL" id="KAL2645520.1"/>
    </source>
</evidence>
<reference evidence="1 2" key="1">
    <citation type="submission" date="2024-09" db="EMBL/GenBank/DDBJ databases">
        <title>Chromosome-scale assembly of Riccia fluitans.</title>
        <authorList>
            <person name="Paukszto L."/>
            <person name="Sawicki J."/>
            <person name="Karawczyk K."/>
            <person name="Piernik-Szablinska J."/>
            <person name="Szczecinska M."/>
            <person name="Mazdziarz M."/>
        </authorList>
    </citation>
    <scope>NUCLEOTIDE SEQUENCE [LARGE SCALE GENOMIC DNA]</scope>
    <source>
        <strain evidence="1">Rf_01</strain>
        <tissue evidence="1">Aerial parts of the thallus</tissue>
    </source>
</reference>
<dbReference type="AlphaFoldDB" id="A0ABD1ZCP4"/>
<dbReference type="EMBL" id="JBHFFA010000002">
    <property type="protein sequence ID" value="KAL2645520.1"/>
    <property type="molecule type" value="Genomic_DNA"/>
</dbReference>
<name>A0ABD1ZCP4_9MARC</name>
<proteinExistence type="predicted"/>
<sequence>MAPRNSKGLKTKEVKIPHLTIANKKKMETWGLGGLFAIDWNETYEDLVEELAVLAPVRPEHFQHNLLTFYHYAWVAIKYHAAPTPDWRDAVEKTMSKQIKALRVCNEATCLGPYLAHLYSQFHEMDNKEKEDSKKRKALIQTVFDSDTEMEDDKEPKVEIPHTTWEGEASGSKLLEQKTTMNYHDWGVCLKSFGWETSKLFKAFHVEVGSMTMEAITRNMEQVFAPPPVMEVDIQPWKEMVKNLIKLLT</sequence>
<accession>A0ABD1ZCP4</accession>
<evidence type="ECO:0000313" key="2">
    <source>
        <dbReference type="Proteomes" id="UP001605036"/>
    </source>
</evidence>
<dbReference type="Proteomes" id="UP001605036">
    <property type="component" value="Unassembled WGS sequence"/>
</dbReference>
<keyword evidence="2" id="KW-1185">Reference proteome</keyword>
<gene>
    <name evidence="1" type="ORF">R1flu_013107</name>
</gene>
<protein>
    <submittedName>
        <fullName evidence="1">Uncharacterized protein</fullName>
    </submittedName>
</protein>
<comment type="caution">
    <text evidence="1">The sequence shown here is derived from an EMBL/GenBank/DDBJ whole genome shotgun (WGS) entry which is preliminary data.</text>
</comment>
<organism evidence="1 2">
    <name type="scientific">Riccia fluitans</name>
    <dbReference type="NCBI Taxonomy" id="41844"/>
    <lineage>
        <taxon>Eukaryota</taxon>
        <taxon>Viridiplantae</taxon>
        <taxon>Streptophyta</taxon>
        <taxon>Embryophyta</taxon>
        <taxon>Marchantiophyta</taxon>
        <taxon>Marchantiopsida</taxon>
        <taxon>Marchantiidae</taxon>
        <taxon>Marchantiales</taxon>
        <taxon>Ricciaceae</taxon>
        <taxon>Riccia</taxon>
    </lineage>
</organism>